<feature type="chain" id="PRO_5046659651" evidence="4">
    <location>
        <begin position="20"/>
        <end position="406"/>
    </location>
</feature>
<keyword evidence="7" id="KW-1185">Reference proteome</keyword>
<dbReference type="Pfam" id="PF07705">
    <property type="entry name" value="CARDB"/>
    <property type="match status" value="1"/>
</dbReference>
<dbReference type="PANTHER" id="PTHR10199">
    <property type="entry name" value="THROMBOSPONDIN"/>
    <property type="match status" value="1"/>
</dbReference>
<sequence>MRKITLCLCLIFSFYVSSAQTYNYHRFETYATAEKACVGNTSDAFVVKVNLDIDHLLNNGEYYVIDFGSNFNLGVRYAKVLNRYSGTGDADFYLDGSGIGSSTDVCSLIYRYHRFETFTTLQKAENRVCGTSTNHDGIWKVNILIDRLLDHDEVYQINLGGSLGTRYCRVLNRYNGNGDADFSLNGQSIGNPININCVVDSDNDGIPDGQDNCPNNANANQADMDNDGIGNVCDNQDNRDSDGDGVQNYEDNCPNESGPASNDGCPGEPDLSINLNGSVINSDCFGCDNYFSQIGTDRHYLNNPSGIANIDVLVQNLGNATSTSTTVGYYISANSTFESNSDTRIKTSNIGSLGTNSGDYSSVTLFTYDFNSVGGNFWLLIRVDDDDDNDESNENNNVFALRFAIN</sequence>
<dbReference type="InterPro" id="IPR013783">
    <property type="entry name" value="Ig-like_fold"/>
</dbReference>
<proteinExistence type="predicted"/>
<dbReference type="EMBL" id="JAFLNL010000001">
    <property type="protein sequence ID" value="MBO0352426.1"/>
    <property type="molecule type" value="Genomic_DNA"/>
</dbReference>
<dbReference type="InterPro" id="IPR003367">
    <property type="entry name" value="Thrombospondin_3-like_rpt"/>
</dbReference>
<dbReference type="Pfam" id="PF02412">
    <property type="entry name" value="TSP_3"/>
    <property type="match status" value="2"/>
</dbReference>
<evidence type="ECO:0000256" key="3">
    <source>
        <dbReference type="SAM" id="MobiDB-lite"/>
    </source>
</evidence>
<feature type="signal peptide" evidence="4">
    <location>
        <begin position="1"/>
        <end position="19"/>
    </location>
</feature>
<keyword evidence="1 4" id="KW-0732">Signal</keyword>
<evidence type="ECO:0000256" key="4">
    <source>
        <dbReference type="SAM" id="SignalP"/>
    </source>
</evidence>
<dbReference type="Gene3D" id="4.10.1080.10">
    <property type="entry name" value="TSP type-3 repeat"/>
    <property type="match status" value="1"/>
</dbReference>
<evidence type="ECO:0000259" key="5">
    <source>
        <dbReference type="Pfam" id="PF07705"/>
    </source>
</evidence>
<evidence type="ECO:0000313" key="6">
    <source>
        <dbReference type="EMBL" id="MBO0352426.1"/>
    </source>
</evidence>
<protein>
    <submittedName>
        <fullName evidence="6">Thrombospondin type 3 repeat-containing protein</fullName>
    </submittedName>
</protein>
<dbReference type="SUPFAM" id="SSF103647">
    <property type="entry name" value="TSP type-3 repeat"/>
    <property type="match status" value="1"/>
</dbReference>
<reference evidence="6 7" key="1">
    <citation type="submission" date="2021-03" db="EMBL/GenBank/DDBJ databases">
        <title>Muricauda lutimaris sp. nov. and Muricauda ruestringensis sp. nov, two marine members of the Flavobacteriaceae isolated from deep sea sediments of Western Pacific.</title>
        <authorList>
            <person name="Zhao S."/>
            <person name="Liu R."/>
        </authorList>
    </citation>
    <scope>NUCLEOTIDE SEQUENCE [LARGE SCALE GENOMIC DNA]</scope>
    <source>
        <strain evidence="6 7">BC31-1-A7</strain>
    </source>
</reference>
<evidence type="ECO:0000256" key="2">
    <source>
        <dbReference type="ARBA" id="ARBA00022837"/>
    </source>
</evidence>
<organism evidence="6 7">
    <name type="scientific">Flagellimonas aurea</name>
    <dbReference type="NCBI Taxonomy" id="2915619"/>
    <lineage>
        <taxon>Bacteria</taxon>
        <taxon>Pseudomonadati</taxon>
        <taxon>Bacteroidota</taxon>
        <taxon>Flavobacteriia</taxon>
        <taxon>Flavobacteriales</taxon>
        <taxon>Flavobacteriaceae</taxon>
        <taxon>Flagellimonas</taxon>
    </lineage>
</organism>
<dbReference type="RefSeq" id="WP_207030654.1">
    <property type="nucleotide sequence ID" value="NZ_CP159476.1"/>
</dbReference>
<gene>
    <name evidence="6" type="ORF">J0656_00245</name>
</gene>
<evidence type="ECO:0000313" key="7">
    <source>
        <dbReference type="Proteomes" id="UP000664044"/>
    </source>
</evidence>
<accession>A0ABS3FZ68</accession>
<evidence type="ECO:0000256" key="1">
    <source>
        <dbReference type="ARBA" id="ARBA00022729"/>
    </source>
</evidence>
<dbReference type="Proteomes" id="UP000664044">
    <property type="component" value="Unassembled WGS sequence"/>
</dbReference>
<dbReference type="InterPro" id="IPR028974">
    <property type="entry name" value="TSP_type-3_rpt"/>
</dbReference>
<name>A0ABS3FZ68_9FLAO</name>
<feature type="domain" description="CARDB" evidence="5">
    <location>
        <begin position="309"/>
        <end position="400"/>
    </location>
</feature>
<dbReference type="Gene3D" id="2.60.40.10">
    <property type="entry name" value="Immunoglobulins"/>
    <property type="match status" value="1"/>
</dbReference>
<dbReference type="PANTHER" id="PTHR10199:SF100">
    <property type="entry name" value="THROMBOSPONDIN, ISOFORM A"/>
    <property type="match status" value="1"/>
</dbReference>
<keyword evidence="2" id="KW-0106">Calcium</keyword>
<comment type="caution">
    <text evidence="6">The sequence shown here is derived from an EMBL/GenBank/DDBJ whole genome shotgun (WGS) entry which is preliminary data.</text>
</comment>
<feature type="region of interest" description="Disordered" evidence="3">
    <location>
        <begin position="206"/>
        <end position="269"/>
    </location>
</feature>
<dbReference type="InterPro" id="IPR011635">
    <property type="entry name" value="CARDB"/>
</dbReference>